<evidence type="ECO:0000313" key="1">
    <source>
        <dbReference type="EMBL" id="KAK3700137.1"/>
    </source>
</evidence>
<comment type="caution">
    <text evidence="1">The sequence shown here is derived from an EMBL/GenBank/DDBJ whole genome shotgun (WGS) entry which is preliminary data.</text>
</comment>
<accession>A0ACC3MNS5</accession>
<gene>
    <name evidence="1" type="ORF">LTR37_016140</name>
</gene>
<reference evidence="1" key="1">
    <citation type="submission" date="2023-07" db="EMBL/GenBank/DDBJ databases">
        <title>Black Yeasts Isolated from many extreme environments.</title>
        <authorList>
            <person name="Coleine C."/>
            <person name="Stajich J.E."/>
            <person name="Selbmann L."/>
        </authorList>
    </citation>
    <scope>NUCLEOTIDE SEQUENCE</scope>
    <source>
        <strain evidence="1">CCFEE 5714</strain>
    </source>
</reference>
<evidence type="ECO:0000313" key="2">
    <source>
        <dbReference type="Proteomes" id="UP001281147"/>
    </source>
</evidence>
<keyword evidence="2" id="KW-1185">Reference proteome</keyword>
<organism evidence="1 2">
    <name type="scientific">Vermiconidia calcicola</name>
    <dbReference type="NCBI Taxonomy" id="1690605"/>
    <lineage>
        <taxon>Eukaryota</taxon>
        <taxon>Fungi</taxon>
        <taxon>Dikarya</taxon>
        <taxon>Ascomycota</taxon>
        <taxon>Pezizomycotina</taxon>
        <taxon>Dothideomycetes</taxon>
        <taxon>Dothideomycetidae</taxon>
        <taxon>Mycosphaerellales</taxon>
        <taxon>Extremaceae</taxon>
        <taxon>Vermiconidia</taxon>
    </lineage>
</organism>
<protein>
    <submittedName>
        <fullName evidence="1">Uncharacterized protein</fullName>
    </submittedName>
</protein>
<dbReference type="Proteomes" id="UP001281147">
    <property type="component" value="Unassembled WGS sequence"/>
</dbReference>
<dbReference type="EMBL" id="JAUTXU010000189">
    <property type="protein sequence ID" value="KAK3700137.1"/>
    <property type="molecule type" value="Genomic_DNA"/>
</dbReference>
<name>A0ACC3MNS5_9PEZI</name>
<sequence>MATVTEAARCRTTLVAKTSRAPDELMMPVPYLTEEQIAKEKEDHAEMRRYYQHTLLGRLKDRDWKSKPVFDDDDGKDSVQSERTERVDGRCATEEKTDFSQLQFKKWDDGIEKPEFNEHGFWWGKPW</sequence>
<proteinExistence type="predicted"/>